<keyword evidence="1" id="KW-1133">Transmembrane helix</keyword>
<evidence type="ECO:0000313" key="3">
    <source>
        <dbReference type="Proteomes" id="UP000247922"/>
    </source>
</evidence>
<keyword evidence="1" id="KW-0812">Transmembrane</keyword>
<reference evidence="2 3" key="1">
    <citation type="submission" date="2018-05" db="EMBL/GenBank/DDBJ databases">
        <title>Genomic Encyclopedia of Type Strains, Phase IV (KMG-IV): sequencing the most valuable type-strain genomes for metagenomic binning, comparative biology and taxonomic classification.</title>
        <authorList>
            <person name="Goeker M."/>
        </authorList>
    </citation>
    <scope>NUCLEOTIDE SEQUENCE [LARGE SCALE GENOMIC DNA]</scope>
    <source>
        <strain evidence="2 3">DSM 22440</strain>
    </source>
</reference>
<evidence type="ECO:0000256" key="1">
    <source>
        <dbReference type="SAM" id="Phobius"/>
    </source>
</evidence>
<dbReference type="AlphaFoldDB" id="A0A2V3W702"/>
<evidence type="ECO:0000313" key="2">
    <source>
        <dbReference type="EMBL" id="PXW89810.1"/>
    </source>
</evidence>
<organism evidence="2 3">
    <name type="scientific">Streptohalobacillus salinus</name>
    <dbReference type="NCBI Taxonomy" id="621096"/>
    <lineage>
        <taxon>Bacteria</taxon>
        <taxon>Bacillati</taxon>
        <taxon>Bacillota</taxon>
        <taxon>Bacilli</taxon>
        <taxon>Bacillales</taxon>
        <taxon>Bacillaceae</taxon>
        <taxon>Streptohalobacillus</taxon>
    </lineage>
</organism>
<dbReference type="EMBL" id="QJJR01000009">
    <property type="protein sequence ID" value="PXW89810.1"/>
    <property type="molecule type" value="Genomic_DNA"/>
</dbReference>
<proteinExistence type="predicted"/>
<gene>
    <name evidence="2" type="ORF">DES38_10946</name>
</gene>
<feature type="transmembrane region" description="Helical" evidence="1">
    <location>
        <begin position="32"/>
        <end position="49"/>
    </location>
</feature>
<comment type="caution">
    <text evidence="2">The sequence shown here is derived from an EMBL/GenBank/DDBJ whole genome shotgun (WGS) entry which is preliminary data.</text>
</comment>
<feature type="transmembrane region" description="Helical" evidence="1">
    <location>
        <begin position="9"/>
        <end position="26"/>
    </location>
</feature>
<accession>A0A2V3W702</accession>
<name>A0A2V3W702_9BACI</name>
<sequence length="52" mass="5912">MKLTIIEKISLAILVITLVIFVYNLITNRDLISLGFTAMVTYGILRIINKNM</sequence>
<keyword evidence="1" id="KW-0472">Membrane</keyword>
<keyword evidence="3" id="KW-1185">Reference proteome</keyword>
<dbReference type="Proteomes" id="UP000247922">
    <property type="component" value="Unassembled WGS sequence"/>
</dbReference>
<protein>
    <submittedName>
        <fullName evidence="2">Uncharacterized protein</fullName>
    </submittedName>
</protein>